<dbReference type="PROSITE" id="PS00549">
    <property type="entry name" value="BACTERIOFERRITIN"/>
    <property type="match status" value="1"/>
</dbReference>
<dbReference type="InterPro" id="IPR012347">
    <property type="entry name" value="Ferritin-like"/>
</dbReference>
<comment type="caution">
    <text evidence="11">The sequence shown here is derived from an EMBL/GenBank/DDBJ whole genome shotgun (WGS) entry which is preliminary data.</text>
</comment>
<dbReference type="EMBL" id="JALJYF010000002">
    <property type="protein sequence ID" value="MCP1728353.1"/>
    <property type="molecule type" value="Genomic_DNA"/>
</dbReference>
<dbReference type="InterPro" id="IPR009078">
    <property type="entry name" value="Ferritin-like_SF"/>
</dbReference>
<evidence type="ECO:0000256" key="5">
    <source>
        <dbReference type="ARBA" id="ARBA00022723"/>
    </source>
</evidence>
<evidence type="ECO:0000313" key="11">
    <source>
        <dbReference type="EMBL" id="MCP1728353.1"/>
    </source>
</evidence>
<organism evidence="11 12">
    <name type="scientific">Natronospira proteinivora</name>
    <dbReference type="NCBI Taxonomy" id="1807133"/>
    <lineage>
        <taxon>Bacteria</taxon>
        <taxon>Pseudomonadati</taxon>
        <taxon>Pseudomonadota</taxon>
        <taxon>Gammaproteobacteria</taxon>
        <taxon>Natronospirales</taxon>
        <taxon>Natronospiraceae</taxon>
        <taxon>Natronospira</taxon>
    </lineage>
</organism>
<dbReference type="CDD" id="cd00907">
    <property type="entry name" value="Bacterioferritin"/>
    <property type="match status" value="1"/>
</dbReference>
<dbReference type="PANTHER" id="PTHR30295">
    <property type="entry name" value="BACTERIOFERRITIN"/>
    <property type="match status" value="1"/>
</dbReference>
<dbReference type="PRINTS" id="PR00601">
    <property type="entry name" value="BACFERRITIN"/>
</dbReference>
<sequence>MKGDSGVLDYLNRALRSELTAINQYVLHAHLLEDWGLERLYSIGFAHAKDEMHHAETLIKRILFLEGHPEMQRLDEMLIGRDVKQILENDLKAEDSAIKLYREAAAHCEKVQDYASRDLFTGLIADEEGHYDFLETELELIEKMGLENYNQNQARAKAE</sequence>
<accession>A0ABT1GAK2</accession>
<dbReference type="PROSITE" id="PS50905">
    <property type="entry name" value="FERRITIN_LIKE"/>
    <property type="match status" value="1"/>
</dbReference>
<keyword evidence="5 8" id="KW-0479">Metal-binding</keyword>
<keyword evidence="3 8" id="KW-0409">Iron storage</keyword>
<dbReference type="EC" id="1.16.3.1" evidence="8"/>
<dbReference type="InterPro" id="IPR002024">
    <property type="entry name" value="Bacterioferritin"/>
</dbReference>
<dbReference type="NCBIfam" id="TIGR00754">
    <property type="entry name" value="bfr"/>
    <property type="match status" value="1"/>
</dbReference>
<proteinExistence type="inferred from homology"/>
<name>A0ABT1GAK2_9GAMM</name>
<evidence type="ECO:0000256" key="8">
    <source>
        <dbReference type="PIRNR" id="PIRNR002560"/>
    </source>
</evidence>
<evidence type="ECO:0000256" key="3">
    <source>
        <dbReference type="ARBA" id="ARBA00022434"/>
    </source>
</evidence>
<keyword evidence="6 8" id="KW-0408">Iron</keyword>
<keyword evidence="11" id="KW-0560">Oxidoreductase</keyword>
<comment type="catalytic activity">
    <reaction evidence="7">
        <text>Fe(2+)(in) = Fe(2+)(out)</text>
        <dbReference type="Rhea" id="RHEA:28486"/>
        <dbReference type="ChEBI" id="CHEBI:29033"/>
    </reaction>
</comment>
<dbReference type="Pfam" id="PF00210">
    <property type="entry name" value="Ferritin"/>
    <property type="match status" value="1"/>
</dbReference>
<evidence type="ECO:0000256" key="7">
    <source>
        <dbReference type="ARBA" id="ARBA00036243"/>
    </source>
</evidence>
<evidence type="ECO:0000256" key="9">
    <source>
        <dbReference type="RuleBase" id="RU000623"/>
    </source>
</evidence>
<dbReference type="Gene3D" id="1.20.1260.10">
    <property type="match status" value="1"/>
</dbReference>
<evidence type="ECO:0000313" key="12">
    <source>
        <dbReference type="Proteomes" id="UP001523550"/>
    </source>
</evidence>
<dbReference type="InterPro" id="IPR008331">
    <property type="entry name" value="Ferritin_DPS_dom"/>
</dbReference>
<evidence type="ECO:0000256" key="4">
    <source>
        <dbReference type="ARBA" id="ARBA00022617"/>
    </source>
</evidence>
<comment type="similarity">
    <text evidence="2 8 9">Belongs to the bacterioferritin family.</text>
</comment>
<dbReference type="SUPFAM" id="SSF47240">
    <property type="entry name" value="Ferritin-like"/>
    <property type="match status" value="1"/>
</dbReference>
<gene>
    <name evidence="11" type="ORF">J2T60_002353</name>
</gene>
<dbReference type="InterPro" id="IPR009040">
    <property type="entry name" value="Ferritin-like_diiron"/>
</dbReference>
<dbReference type="Proteomes" id="UP001523550">
    <property type="component" value="Unassembled WGS sequence"/>
</dbReference>
<reference evidence="11 12" key="1">
    <citation type="submission" date="2022-03" db="EMBL/GenBank/DDBJ databases">
        <title>Genomic Encyclopedia of Type Strains, Phase III (KMG-III): the genomes of soil and plant-associated and newly described type strains.</title>
        <authorList>
            <person name="Whitman W."/>
        </authorList>
    </citation>
    <scope>NUCLEOTIDE SEQUENCE [LARGE SCALE GENOMIC DNA]</scope>
    <source>
        <strain evidence="11 12">BSker1</strain>
    </source>
</reference>
<dbReference type="GO" id="GO:0004322">
    <property type="term" value="F:ferroxidase activity"/>
    <property type="evidence" value="ECO:0007669"/>
    <property type="project" value="UniProtKB-EC"/>
</dbReference>
<comment type="function">
    <text evidence="8">Iron-storage protein, whose ferroxidase center binds Fe(2+), oxidizes it using dioxygen to Fe(3+), and participates in the subsequent Fe(3+) oxide mineral core formation within the central cavity of the BFR protein shell.</text>
</comment>
<comment type="cofactor">
    <cofactor evidence="1">
        <name>heme b</name>
        <dbReference type="ChEBI" id="CHEBI:60344"/>
    </cofactor>
</comment>
<protein>
    <recommendedName>
        <fullName evidence="8 9">Bacterioferritin</fullName>
        <ecNumber evidence="8">1.16.3.1</ecNumber>
    </recommendedName>
</protein>
<evidence type="ECO:0000256" key="2">
    <source>
        <dbReference type="ARBA" id="ARBA00008093"/>
    </source>
</evidence>
<dbReference type="PIRSF" id="PIRSF002560">
    <property type="entry name" value="Bacterioferritin"/>
    <property type="match status" value="1"/>
</dbReference>
<dbReference type="PANTHER" id="PTHR30295:SF0">
    <property type="entry name" value="BACTERIOFERRITIN"/>
    <property type="match status" value="1"/>
</dbReference>
<evidence type="ECO:0000256" key="1">
    <source>
        <dbReference type="ARBA" id="ARBA00001970"/>
    </source>
</evidence>
<comment type="catalytic activity">
    <reaction evidence="8">
        <text>4 Fe(2+) + O2 + 4 H(+) = 4 Fe(3+) + 2 H2O</text>
        <dbReference type="Rhea" id="RHEA:11148"/>
        <dbReference type="ChEBI" id="CHEBI:15377"/>
        <dbReference type="ChEBI" id="CHEBI:15378"/>
        <dbReference type="ChEBI" id="CHEBI:15379"/>
        <dbReference type="ChEBI" id="CHEBI:29033"/>
        <dbReference type="ChEBI" id="CHEBI:29034"/>
        <dbReference type="EC" id="1.16.3.1"/>
    </reaction>
</comment>
<keyword evidence="12" id="KW-1185">Reference proteome</keyword>
<keyword evidence="4 9" id="KW-0349">Heme</keyword>
<evidence type="ECO:0000256" key="6">
    <source>
        <dbReference type="ARBA" id="ARBA00023004"/>
    </source>
</evidence>
<feature type="domain" description="Ferritin-like diiron" evidence="10">
    <location>
        <begin position="1"/>
        <end position="145"/>
    </location>
</feature>
<evidence type="ECO:0000259" key="10">
    <source>
        <dbReference type="PROSITE" id="PS50905"/>
    </source>
</evidence>
<dbReference type="RefSeq" id="WP_253450326.1">
    <property type="nucleotide sequence ID" value="NZ_JALJYF010000002.1"/>
</dbReference>